<dbReference type="STRING" id="889378.Spiaf_1838"/>
<organism evidence="2 3">
    <name type="scientific">Spirochaeta africana (strain ATCC 700263 / DSM 8902 / Z-7692)</name>
    <dbReference type="NCBI Taxonomy" id="889378"/>
    <lineage>
        <taxon>Bacteria</taxon>
        <taxon>Pseudomonadati</taxon>
        <taxon>Spirochaetota</taxon>
        <taxon>Spirochaetia</taxon>
        <taxon>Spirochaetales</taxon>
        <taxon>Spirochaetaceae</taxon>
        <taxon>Spirochaeta</taxon>
    </lineage>
</organism>
<sequence>MKPGSKVQQVLLDRRLYTLMFIEIPAATPVQNVETMIRDHAVRQYPGSAEETIIDWRWLGTTGRVVVHCMQSAALPPCSRVHLISPSLMYLFGQSRNGCRSPVSASPPHLICGDHWIEQLQFDSRGPTASSWLPIDPEKRRNEGTTVLPSLHDCPRKLLRRCRVFAQPPWYLRLLHHRVGIYLCSLALLLIAGTRQQTEMIDRDLQQLLPHLHALEIDLEQQMLAAAYVQELERNLPGRGIQPYTRITQLLAVLQPDTRVIGLELNGDDFRLQLVTDTPLQDIIGVRAMPEITAAELHAAYRTTGGRQWALHGQFMVYDPPKQAARDSQFRRTSPGIPTAGFP</sequence>
<evidence type="ECO:0000313" key="3">
    <source>
        <dbReference type="Proteomes" id="UP000007383"/>
    </source>
</evidence>
<gene>
    <name evidence="2" type="ordered locus">Spiaf_1838</name>
</gene>
<feature type="region of interest" description="Disordered" evidence="1">
    <location>
        <begin position="324"/>
        <end position="343"/>
    </location>
</feature>
<dbReference type="KEGG" id="sfc:Spiaf_1838"/>
<dbReference type="HOGENOM" id="CLU_808686_0_0_12"/>
<accession>H9UK52</accession>
<protein>
    <submittedName>
        <fullName evidence="2">Uncharacterized protein</fullName>
    </submittedName>
</protein>
<proteinExistence type="predicted"/>
<evidence type="ECO:0000313" key="2">
    <source>
        <dbReference type="EMBL" id="AFG37895.1"/>
    </source>
</evidence>
<name>H9UK52_SPIAZ</name>
<evidence type="ECO:0000256" key="1">
    <source>
        <dbReference type="SAM" id="MobiDB-lite"/>
    </source>
</evidence>
<dbReference type="Proteomes" id="UP000007383">
    <property type="component" value="Chromosome"/>
</dbReference>
<dbReference type="PATRIC" id="fig|889378.3.peg.1828"/>
<reference evidence="3" key="1">
    <citation type="journal article" date="2013" name="Stand. Genomic Sci.">
        <title>Complete genome sequence of the halophilic bacterium Spirochaeta africana type strain (Z-7692(T)) from the alkaline Lake Magadi in the East African Rift.</title>
        <authorList>
            <person name="Liolos K."/>
            <person name="Abt B."/>
            <person name="Scheuner C."/>
            <person name="Teshima H."/>
            <person name="Held B."/>
            <person name="Lapidus A."/>
            <person name="Nolan M."/>
            <person name="Lucas S."/>
            <person name="Deshpande S."/>
            <person name="Cheng J.F."/>
            <person name="Tapia R."/>
            <person name="Goodwin L.A."/>
            <person name="Pitluck S."/>
            <person name="Pagani I."/>
            <person name="Ivanova N."/>
            <person name="Mavromatis K."/>
            <person name="Mikhailova N."/>
            <person name="Huntemann M."/>
            <person name="Pati A."/>
            <person name="Chen A."/>
            <person name="Palaniappan K."/>
            <person name="Land M."/>
            <person name="Rohde M."/>
            <person name="Tindall B.J."/>
            <person name="Detter J.C."/>
            <person name="Goker M."/>
            <person name="Bristow J."/>
            <person name="Eisen J.A."/>
            <person name="Markowitz V."/>
            <person name="Hugenholtz P."/>
            <person name="Woyke T."/>
            <person name="Klenk H.P."/>
            <person name="Kyrpides N.C."/>
        </authorList>
    </citation>
    <scope>NUCLEOTIDE SEQUENCE</scope>
    <source>
        <strain evidence="3">ATCC 700263 / DSM 8902 / Z-7692</strain>
    </source>
</reference>
<keyword evidence="3" id="KW-1185">Reference proteome</keyword>
<dbReference type="AlphaFoldDB" id="H9UK52"/>
<dbReference type="RefSeq" id="WP_014455878.1">
    <property type="nucleotide sequence ID" value="NC_017098.1"/>
</dbReference>
<dbReference type="EMBL" id="CP003282">
    <property type="protein sequence ID" value="AFG37895.1"/>
    <property type="molecule type" value="Genomic_DNA"/>
</dbReference>